<evidence type="ECO:0000313" key="3">
    <source>
        <dbReference type="Proteomes" id="UP000007800"/>
    </source>
</evidence>
<gene>
    <name evidence="2" type="ORF">Pmar_PMAR023617</name>
</gene>
<evidence type="ECO:0000256" key="1">
    <source>
        <dbReference type="SAM" id="MobiDB-lite"/>
    </source>
</evidence>
<sequence length="85" mass="9684">MPRGEGLSGLFDKQVGPGSRGRWMNRSQLTRNLWRGQRKIHECFSGFTLAHIEGVMEDQIRTISRFGPPIILHCSQTALRADYVN</sequence>
<evidence type="ECO:0000313" key="2">
    <source>
        <dbReference type="EMBL" id="EER17696.1"/>
    </source>
</evidence>
<feature type="region of interest" description="Disordered" evidence="1">
    <location>
        <begin position="1"/>
        <end position="22"/>
    </location>
</feature>
<keyword evidence="3" id="KW-1185">Reference proteome</keyword>
<accession>C5KCU7</accession>
<organism evidence="3">
    <name type="scientific">Perkinsus marinus (strain ATCC 50983 / TXsc)</name>
    <dbReference type="NCBI Taxonomy" id="423536"/>
    <lineage>
        <taxon>Eukaryota</taxon>
        <taxon>Sar</taxon>
        <taxon>Alveolata</taxon>
        <taxon>Perkinsozoa</taxon>
        <taxon>Perkinsea</taxon>
        <taxon>Perkinsida</taxon>
        <taxon>Perkinsidae</taxon>
        <taxon>Perkinsus</taxon>
    </lineage>
</organism>
<dbReference type="RefSeq" id="XP_002785900.1">
    <property type="nucleotide sequence ID" value="XM_002785854.1"/>
</dbReference>
<dbReference type="EMBL" id="GG671995">
    <property type="protein sequence ID" value="EER17696.1"/>
    <property type="molecule type" value="Genomic_DNA"/>
</dbReference>
<reference evidence="2 3" key="1">
    <citation type="submission" date="2008-07" db="EMBL/GenBank/DDBJ databases">
        <authorList>
            <person name="El-Sayed N."/>
            <person name="Caler E."/>
            <person name="Inman J."/>
            <person name="Amedeo P."/>
            <person name="Hass B."/>
            <person name="Wortman J."/>
        </authorList>
    </citation>
    <scope>NUCLEOTIDE SEQUENCE [LARGE SCALE GENOMIC DNA]</scope>
    <source>
        <strain evidence="3">ATCC 50983 / TXsc</strain>
    </source>
</reference>
<dbReference type="AlphaFoldDB" id="C5KCU7"/>
<proteinExistence type="predicted"/>
<dbReference type="Proteomes" id="UP000007800">
    <property type="component" value="Unassembled WGS sequence"/>
</dbReference>
<dbReference type="GeneID" id="9086965"/>
<name>C5KCU7_PERM5</name>
<dbReference type="InParanoid" id="C5KCU7"/>
<protein>
    <submittedName>
        <fullName evidence="2">Uncharacterized protein</fullName>
    </submittedName>
</protein>